<dbReference type="AlphaFoldDB" id="A0A9P5X959"/>
<keyword evidence="2" id="KW-1133">Transmembrane helix</keyword>
<feature type="transmembrane region" description="Helical" evidence="2">
    <location>
        <begin position="49"/>
        <end position="71"/>
    </location>
</feature>
<feature type="region of interest" description="Disordered" evidence="1">
    <location>
        <begin position="372"/>
        <end position="394"/>
    </location>
</feature>
<sequence>MNQGYDGNILAAPFVGFVVGTALIGVTILQSYQYFVRYTKDSMFHKVKIATLSLLDLLHFVFSADIMYTFLISDFGVLEASIKNIWSIKALATTQARVYFPFNLSQLIDNVTRVIRPRSSYSCSCECTMLPGTDLHTFQKPIAKWEVILKNDDGDHIYHWVVCDWCRNRYAKQPRDQTTGMESDSHCVSYPVFCYELQKIKFILVLDSELRWVIYFGLGTIAVIDTIIATMTCFVLYKGKISIGIDIRPRMNRVLSNLIMFAFATGLLTSFASVSCVVLFFARPDTLLYIAVTFSITRLYTNSALAMVNVRQRLNTDLTDPHSSKSQSAIMFPRLISTSSMRARTRWDTSQIGTPVVVFGSKARNSRSMIAGLGSGPDHDVEAQDGDSPTHLDAYSPYYSPLEARKQLGPLLQAQEPEEVDERFTGLMTFWKAQKQTWFGFPIDRRSTL</sequence>
<keyword evidence="2" id="KW-0472">Membrane</keyword>
<organism evidence="4 5">
    <name type="scientific">Macrolepiota fuliginosa MF-IS2</name>
    <dbReference type="NCBI Taxonomy" id="1400762"/>
    <lineage>
        <taxon>Eukaryota</taxon>
        <taxon>Fungi</taxon>
        <taxon>Dikarya</taxon>
        <taxon>Basidiomycota</taxon>
        <taxon>Agaricomycotina</taxon>
        <taxon>Agaricomycetes</taxon>
        <taxon>Agaricomycetidae</taxon>
        <taxon>Agaricales</taxon>
        <taxon>Agaricineae</taxon>
        <taxon>Agaricaceae</taxon>
        <taxon>Macrolepiota</taxon>
    </lineage>
</organism>
<feature type="transmembrane region" description="Helical" evidence="2">
    <location>
        <begin position="258"/>
        <end position="281"/>
    </location>
</feature>
<keyword evidence="2" id="KW-0812">Transmembrane</keyword>
<comment type="caution">
    <text evidence="4">The sequence shown here is derived from an EMBL/GenBank/DDBJ whole genome shotgun (WGS) entry which is preliminary data.</text>
</comment>
<gene>
    <name evidence="4" type="ORF">P691DRAFT_762818</name>
</gene>
<protein>
    <recommendedName>
        <fullName evidence="3">DUF6534 domain-containing protein</fullName>
    </recommendedName>
</protein>
<dbReference type="EMBL" id="MU151326">
    <property type="protein sequence ID" value="KAF9445081.1"/>
    <property type="molecule type" value="Genomic_DNA"/>
</dbReference>
<evidence type="ECO:0000313" key="4">
    <source>
        <dbReference type="EMBL" id="KAF9445081.1"/>
    </source>
</evidence>
<name>A0A9P5X959_9AGAR</name>
<proteinExistence type="predicted"/>
<dbReference type="Pfam" id="PF20152">
    <property type="entry name" value="DUF6534"/>
    <property type="match status" value="1"/>
</dbReference>
<accession>A0A9P5X959</accession>
<dbReference type="OrthoDB" id="3270417at2759"/>
<dbReference type="PANTHER" id="PTHR40465">
    <property type="entry name" value="CHROMOSOME 1, WHOLE GENOME SHOTGUN SEQUENCE"/>
    <property type="match status" value="1"/>
</dbReference>
<evidence type="ECO:0000259" key="3">
    <source>
        <dbReference type="Pfam" id="PF20152"/>
    </source>
</evidence>
<evidence type="ECO:0000256" key="2">
    <source>
        <dbReference type="SAM" id="Phobius"/>
    </source>
</evidence>
<evidence type="ECO:0000313" key="5">
    <source>
        <dbReference type="Proteomes" id="UP000807342"/>
    </source>
</evidence>
<keyword evidence="5" id="KW-1185">Reference proteome</keyword>
<dbReference type="Proteomes" id="UP000807342">
    <property type="component" value="Unassembled WGS sequence"/>
</dbReference>
<feature type="domain" description="DUF6534" evidence="3">
    <location>
        <begin position="222"/>
        <end position="313"/>
    </location>
</feature>
<dbReference type="PANTHER" id="PTHR40465:SF1">
    <property type="entry name" value="DUF6534 DOMAIN-CONTAINING PROTEIN"/>
    <property type="match status" value="1"/>
</dbReference>
<dbReference type="InterPro" id="IPR045339">
    <property type="entry name" value="DUF6534"/>
</dbReference>
<feature type="transmembrane region" description="Helical" evidence="2">
    <location>
        <begin position="212"/>
        <end position="237"/>
    </location>
</feature>
<reference evidence="4" key="1">
    <citation type="submission" date="2020-11" db="EMBL/GenBank/DDBJ databases">
        <authorList>
            <consortium name="DOE Joint Genome Institute"/>
            <person name="Ahrendt S."/>
            <person name="Riley R."/>
            <person name="Andreopoulos W."/>
            <person name="Labutti K."/>
            <person name="Pangilinan J."/>
            <person name="Ruiz-Duenas F.J."/>
            <person name="Barrasa J.M."/>
            <person name="Sanchez-Garcia M."/>
            <person name="Camarero S."/>
            <person name="Miyauchi S."/>
            <person name="Serrano A."/>
            <person name="Linde D."/>
            <person name="Babiker R."/>
            <person name="Drula E."/>
            <person name="Ayuso-Fernandez I."/>
            <person name="Pacheco R."/>
            <person name="Padilla G."/>
            <person name="Ferreira P."/>
            <person name="Barriuso J."/>
            <person name="Kellner H."/>
            <person name="Castanera R."/>
            <person name="Alfaro M."/>
            <person name="Ramirez L."/>
            <person name="Pisabarro A.G."/>
            <person name="Kuo A."/>
            <person name="Tritt A."/>
            <person name="Lipzen A."/>
            <person name="He G."/>
            <person name="Yan M."/>
            <person name="Ng V."/>
            <person name="Cullen D."/>
            <person name="Martin F."/>
            <person name="Rosso M.-N."/>
            <person name="Henrissat B."/>
            <person name="Hibbett D."/>
            <person name="Martinez A.T."/>
            <person name="Grigoriev I.V."/>
        </authorList>
    </citation>
    <scope>NUCLEOTIDE SEQUENCE</scope>
    <source>
        <strain evidence="4">MF-IS2</strain>
    </source>
</reference>
<feature type="transmembrane region" description="Helical" evidence="2">
    <location>
        <begin position="12"/>
        <end position="29"/>
    </location>
</feature>
<evidence type="ECO:0000256" key="1">
    <source>
        <dbReference type="SAM" id="MobiDB-lite"/>
    </source>
</evidence>